<dbReference type="EMBL" id="SNZP01000001">
    <property type="protein sequence ID" value="TDR82880.1"/>
    <property type="molecule type" value="Genomic_DNA"/>
</dbReference>
<protein>
    <submittedName>
        <fullName evidence="1">Uncharacterized protein</fullName>
    </submittedName>
</protein>
<keyword evidence="2" id="KW-1185">Reference proteome</keyword>
<dbReference type="AlphaFoldDB" id="A0A4R7BCS9"/>
<evidence type="ECO:0000313" key="1">
    <source>
        <dbReference type="EMBL" id="TDR82880.1"/>
    </source>
</evidence>
<dbReference type="Proteomes" id="UP000295611">
    <property type="component" value="Unassembled WGS sequence"/>
</dbReference>
<name>A0A4R7BCS9_9NEIS</name>
<reference evidence="1 2" key="1">
    <citation type="submission" date="2019-03" db="EMBL/GenBank/DDBJ databases">
        <title>Genomic Encyclopedia of Type Strains, Phase III (KMG-III): the genomes of soil and plant-associated and newly described type strains.</title>
        <authorList>
            <person name="Whitman W."/>
        </authorList>
    </citation>
    <scope>NUCLEOTIDE SEQUENCE [LARGE SCALE GENOMIC DNA]</scope>
    <source>
        <strain evidence="1 2">CECT 8976</strain>
    </source>
</reference>
<gene>
    <name evidence="1" type="ORF">DFP86_101270</name>
</gene>
<dbReference type="RefSeq" id="WP_133678199.1">
    <property type="nucleotide sequence ID" value="NZ_SNZP01000001.1"/>
</dbReference>
<organism evidence="1 2">
    <name type="scientific">Paludibacterium purpuratum</name>
    <dbReference type="NCBI Taxonomy" id="1144873"/>
    <lineage>
        <taxon>Bacteria</taxon>
        <taxon>Pseudomonadati</taxon>
        <taxon>Pseudomonadota</taxon>
        <taxon>Betaproteobacteria</taxon>
        <taxon>Neisseriales</taxon>
        <taxon>Chromobacteriaceae</taxon>
        <taxon>Paludibacterium</taxon>
    </lineage>
</organism>
<comment type="caution">
    <text evidence="1">The sequence shown here is derived from an EMBL/GenBank/DDBJ whole genome shotgun (WGS) entry which is preliminary data.</text>
</comment>
<sequence>MSIGEKLRRYRQAVGQNWYWGMGLQINQALHEKDVVAAMRRAQALPVACSCPSGVQCSMCMPIDFEED</sequence>
<accession>A0A4R7BCS9</accession>
<evidence type="ECO:0000313" key="2">
    <source>
        <dbReference type="Proteomes" id="UP000295611"/>
    </source>
</evidence>
<proteinExistence type="predicted"/>